<reference evidence="3" key="1">
    <citation type="submission" date="2019-11" db="EMBL/GenBank/DDBJ databases">
        <title>Complete genome sequence of Corynebacterium kalinowskii 1959, a novel Corynebacterium species isolated from soil of a small paddock in Vilsendorf, Germany.</title>
        <authorList>
            <person name="Schaffert L."/>
            <person name="Ruwe M."/>
            <person name="Milse J."/>
            <person name="Hanuschka K."/>
            <person name="Ortseifen V."/>
            <person name="Droste J."/>
            <person name="Brandt D."/>
            <person name="Schlueter L."/>
            <person name="Kutter Y."/>
            <person name="Vinke S."/>
            <person name="Viehoefer P."/>
            <person name="Jacob L."/>
            <person name="Luebke N.-C."/>
            <person name="Schulte-Berndt E."/>
            <person name="Hain C."/>
            <person name="Linder M."/>
            <person name="Schmidt P."/>
            <person name="Wollenschlaeger L."/>
            <person name="Luttermann T."/>
            <person name="Thieme E."/>
            <person name="Hassa J."/>
            <person name="Haak M."/>
            <person name="Wittchen M."/>
            <person name="Mentz A."/>
            <person name="Persicke M."/>
            <person name="Busche T."/>
            <person name="Ruckert C."/>
        </authorList>
    </citation>
    <scope>NUCLEOTIDE SEQUENCE [LARGE SCALE GENOMIC DNA]</scope>
    <source>
        <strain evidence="3">1959</strain>
    </source>
</reference>
<dbReference type="CDD" id="cd04301">
    <property type="entry name" value="NAT_SF"/>
    <property type="match status" value="1"/>
</dbReference>
<dbReference type="Pfam" id="PF13508">
    <property type="entry name" value="Acetyltransf_7"/>
    <property type="match status" value="1"/>
</dbReference>
<gene>
    <name evidence="2" type="ORF">CKALI_04145</name>
</gene>
<protein>
    <recommendedName>
        <fullName evidence="1">N-acetyltransferase domain-containing protein</fullName>
    </recommendedName>
</protein>
<evidence type="ECO:0000313" key="2">
    <source>
        <dbReference type="EMBL" id="QGU01708.1"/>
    </source>
</evidence>
<dbReference type="AlphaFoldDB" id="A0A6B8W241"/>
<dbReference type="RefSeq" id="WP_156192084.1">
    <property type="nucleotide sequence ID" value="NZ_CP046452.1"/>
</dbReference>
<keyword evidence="3" id="KW-1185">Reference proteome</keyword>
<dbReference type="InterPro" id="IPR016181">
    <property type="entry name" value="Acyl_CoA_acyltransferase"/>
</dbReference>
<dbReference type="Proteomes" id="UP000427071">
    <property type="component" value="Chromosome"/>
</dbReference>
<dbReference type="KEGG" id="ckw:CKALI_04145"/>
<dbReference type="GO" id="GO:0016747">
    <property type="term" value="F:acyltransferase activity, transferring groups other than amino-acyl groups"/>
    <property type="evidence" value="ECO:0007669"/>
    <property type="project" value="InterPro"/>
</dbReference>
<dbReference type="EMBL" id="CP046452">
    <property type="protein sequence ID" value="QGU01708.1"/>
    <property type="molecule type" value="Genomic_DNA"/>
</dbReference>
<sequence>MPVTIRRLQRAEFVYHAPALVDLYMNAMGYEPTLRESWISSWRRTATSAGFVATVAYDEDGILGIAHGHSGAPMHWWHLQVQKGLINTGTYEVHRRKLASYFELSEIHVRPGFQGHGLGAKLLKDVLSGTHHPFALLSTPEVDNEANGAFGLYRKYGFEDVLRDFTFSGDQRAFAILSAPLPLKTQS</sequence>
<proteinExistence type="predicted"/>
<organism evidence="2 3">
    <name type="scientific">Corynebacterium kalinowskii</name>
    <dbReference type="NCBI Taxonomy" id="2675216"/>
    <lineage>
        <taxon>Bacteria</taxon>
        <taxon>Bacillati</taxon>
        <taxon>Actinomycetota</taxon>
        <taxon>Actinomycetes</taxon>
        <taxon>Mycobacteriales</taxon>
        <taxon>Corynebacteriaceae</taxon>
        <taxon>Corynebacterium</taxon>
    </lineage>
</organism>
<dbReference type="PROSITE" id="PS51186">
    <property type="entry name" value="GNAT"/>
    <property type="match status" value="1"/>
</dbReference>
<dbReference type="SUPFAM" id="SSF55729">
    <property type="entry name" value="Acyl-CoA N-acyltransferases (Nat)"/>
    <property type="match status" value="1"/>
</dbReference>
<evidence type="ECO:0000259" key="1">
    <source>
        <dbReference type="PROSITE" id="PS51186"/>
    </source>
</evidence>
<name>A0A6B8W241_9CORY</name>
<accession>A0A6B8W241</accession>
<evidence type="ECO:0000313" key="3">
    <source>
        <dbReference type="Proteomes" id="UP000427071"/>
    </source>
</evidence>
<dbReference type="Gene3D" id="3.40.630.30">
    <property type="match status" value="1"/>
</dbReference>
<dbReference type="InterPro" id="IPR000182">
    <property type="entry name" value="GNAT_dom"/>
</dbReference>
<feature type="domain" description="N-acetyltransferase" evidence="1">
    <location>
        <begin position="3"/>
        <end position="182"/>
    </location>
</feature>